<dbReference type="Proteomes" id="UP001235744">
    <property type="component" value="Chromosome"/>
</dbReference>
<evidence type="ECO:0000313" key="2">
    <source>
        <dbReference type="EMBL" id="WLQ58220.1"/>
    </source>
</evidence>
<dbReference type="RefSeq" id="WP_306070563.1">
    <property type="nucleotide sequence ID" value="NZ_CP120988.1"/>
</dbReference>
<feature type="domain" description="A-factor biosynthesis hotdog" evidence="1">
    <location>
        <begin position="205"/>
        <end position="333"/>
    </location>
</feature>
<organism evidence="2 3">
    <name type="scientific">Streptomyces poriferorum</name>
    <dbReference type="NCBI Taxonomy" id="2798799"/>
    <lineage>
        <taxon>Bacteria</taxon>
        <taxon>Bacillati</taxon>
        <taxon>Actinomycetota</taxon>
        <taxon>Actinomycetes</taxon>
        <taxon>Kitasatosporales</taxon>
        <taxon>Streptomycetaceae</taxon>
        <taxon>Streptomyces</taxon>
    </lineage>
</organism>
<accession>A0ABY9IS47</accession>
<reference evidence="2 3" key="1">
    <citation type="submission" date="2023-03" db="EMBL/GenBank/DDBJ databases">
        <title>Isolation and description of six Streptomyces strains from soil environments, able to metabolize different microbial glucans.</title>
        <authorList>
            <person name="Widen T."/>
            <person name="Larsbrink J."/>
        </authorList>
    </citation>
    <scope>NUCLEOTIDE SEQUENCE [LARGE SCALE GENOMIC DNA]</scope>
    <source>
        <strain evidence="2 3">Alt2</strain>
    </source>
</reference>
<dbReference type="EMBL" id="CP120988">
    <property type="protein sequence ID" value="WLQ58220.1"/>
    <property type="molecule type" value="Genomic_DNA"/>
</dbReference>
<dbReference type="Pfam" id="PF03756">
    <property type="entry name" value="AfsA"/>
    <property type="match status" value="2"/>
</dbReference>
<keyword evidence="3" id="KW-1185">Reference proteome</keyword>
<feature type="domain" description="A-factor biosynthesis hotdog" evidence="1">
    <location>
        <begin position="29"/>
        <end position="163"/>
    </location>
</feature>
<evidence type="ECO:0000313" key="3">
    <source>
        <dbReference type="Proteomes" id="UP001235744"/>
    </source>
</evidence>
<sequence length="350" mass="37495">MTTQVLEDATTSVAPAIEYGRTIERSLAHRSAISEVFVTDVRSLRPMAVTAGIHLPLTHLYYSDHRQQPKLHDSLLLLEAGRQSAIAGSHTNAGVPAGTMAIVHAFQFSLRNLHALRIGGEPGPPRVDTDFFGKTARHSGRYRKGRLEQRIFMGDVHVADHSMDVLFLKGDENEILRHAQRGTPAPLSSDFTEVPGDVGRVAPELVGRDNPLNVVLTEPEFTAGSVTARVAPRFDNPALFDHVYDHLPAMTLVEAARQLALLTVASAGTGRAAASGSGSGSLCAIGYEGGFERFAELDIPLTATATPAPAGAGQHAIRVRFHQDAQEIAELTVAVADVSHLHGSSRSRHA</sequence>
<proteinExistence type="predicted"/>
<gene>
    <name evidence="2" type="ORF">P8A19_23550</name>
</gene>
<name>A0ABY9IS47_9ACTN</name>
<evidence type="ECO:0000259" key="1">
    <source>
        <dbReference type="Pfam" id="PF03756"/>
    </source>
</evidence>
<protein>
    <submittedName>
        <fullName evidence="2">AfsA-related hotdog domain-containing protein</fullName>
    </submittedName>
</protein>
<dbReference type="InterPro" id="IPR005509">
    <property type="entry name" value="AfsA_hotdog_dom"/>
</dbReference>